<keyword evidence="10" id="KW-0844">Vision</keyword>
<keyword evidence="7" id="KW-0969">Cilium</keyword>
<dbReference type="GO" id="GO:0005930">
    <property type="term" value="C:axoneme"/>
    <property type="evidence" value="ECO:0007669"/>
    <property type="project" value="UniProtKB-SubCell"/>
</dbReference>
<keyword evidence="9" id="KW-0966">Cell projection</keyword>
<evidence type="ECO:0000256" key="13">
    <source>
        <dbReference type="ARBA" id="ARBA00069882"/>
    </source>
</evidence>
<sequence>MSVHGCECVQVWMESSPSTSMSVCLWEEDTQGPNHPQCLLPSVTHVPPAKKITFLKRGDARFAGVRLAVHQRSFKTFSALMDELSQRVPLSFGVRSVTTPRGLHGLSALEQLQDGGCYLCSESPPRPPVGRDLDGGREVPGASSSWKGPRAPRRITLVKNRDPRFQETVVLSHRSTRSLVAFLSKASDLLRFPVRQIYTTSGKKVDSLQALLRGPSTLVCAGNEAFRPPALESAQKNKTETLSGMTSRNKHSEFALGSNLICTAWWAGRAGQLPPGTWGKVPPGLGSCVFVLLLIANLNRAEHFMGMGEGGMRYLKEQELGNLELEVSRV</sequence>
<evidence type="ECO:0000256" key="10">
    <source>
        <dbReference type="ARBA" id="ARBA00023305"/>
    </source>
</evidence>
<evidence type="ECO:0000256" key="4">
    <source>
        <dbReference type="ARBA" id="ARBA00022606"/>
    </source>
</evidence>
<evidence type="ECO:0000256" key="7">
    <source>
        <dbReference type="ARBA" id="ARBA00023069"/>
    </source>
</evidence>
<dbReference type="SUPFAM" id="SSF89837">
    <property type="entry name" value="Doublecortin (DC)"/>
    <property type="match status" value="2"/>
</dbReference>
<proteinExistence type="predicted"/>
<dbReference type="Proteomes" id="UP000694407">
    <property type="component" value="Unplaced"/>
</dbReference>
<keyword evidence="6" id="KW-0970">Cilium biogenesis/degradation</keyword>
<dbReference type="InterPro" id="IPR036572">
    <property type="entry name" value="Doublecortin_dom_sf"/>
</dbReference>
<dbReference type="PROSITE" id="PS50309">
    <property type="entry name" value="DC"/>
    <property type="match status" value="2"/>
</dbReference>
<dbReference type="Ensembl" id="ENSMMMT00000015874.1">
    <property type="protein sequence ID" value="ENSMMMP00000013914.1"/>
    <property type="gene ID" value="ENSMMMG00000012391.1"/>
</dbReference>
<evidence type="ECO:0000313" key="16">
    <source>
        <dbReference type="Ensembl" id="ENSMMMP00000013914.1"/>
    </source>
</evidence>
<keyword evidence="8" id="KW-0206">Cytoskeleton</keyword>
<dbReference type="Gene3D" id="3.10.20.230">
    <property type="entry name" value="Doublecortin domain"/>
    <property type="match status" value="2"/>
</dbReference>
<dbReference type="GO" id="GO:0060041">
    <property type="term" value="P:retina development in camera-type eye"/>
    <property type="evidence" value="ECO:0007669"/>
    <property type="project" value="TreeGrafter"/>
</dbReference>
<evidence type="ECO:0000256" key="2">
    <source>
        <dbReference type="ARBA" id="ARBA00004504"/>
    </source>
</evidence>
<dbReference type="FunFam" id="3.10.20.230:FF:000010">
    <property type="entry name" value="Retinitis pigmentosa 1-like 1a"/>
    <property type="match status" value="1"/>
</dbReference>
<dbReference type="GO" id="GO:0035556">
    <property type="term" value="P:intracellular signal transduction"/>
    <property type="evidence" value="ECO:0007669"/>
    <property type="project" value="InterPro"/>
</dbReference>
<dbReference type="FunFam" id="3.10.20.230:FF:000008">
    <property type="entry name" value="retinitis pigmentosa 1-like 1 protein"/>
    <property type="match status" value="1"/>
</dbReference>
<dbReference type="GeneTree" id="ENSGT00940000154242"/>
<feature type="region of interest" description="Disordered" evidence="14">
    <location>
        <begin position="125"/>
        <end position="149"/>
    </location>
</feature>
<evidence type="ECO:0000256" key="12">
    <source>
        <dbReference type="ARBA" id="ARBA00065121"/>
    </source>
</evidence>
<gene>
    <name evidence="16" type="primary">Rp1l1</name>
</gene>
<dbReference type="AlphaFoldDB" id="A0A8C6ET45"/>
<feature type="domain" description="Doublecortin" evidence="15">
    <location>
        <begin position="50"/>
        <end position="132"/>
    </location>
</feature>
<keyword evidence="3" id="KW-0963">Cytoplasm</keyword>
<keyword evidence="4" id="KW-0716">Sensory transduction</keyword>
<evidence type="ECO:0000256" key="5">
    <source>
        <dbReference type="ARBA" id="ARBA00022737"/>
    </source>
</evidence>
<evidence type="ECO:0000256" key="6">
    <source>
        <dbReference type="ARBA" id="ARBA00022794"/>
    </source>
</evidence>
<dbReference type="GO" id="GO:0035082">
    <property type="term" value="P:axoneme assembly"/>
    <property type="evidence" value="ECO:0007669"/>
    <property type="project" value="TreeGrafter"/>
</dbReference>
<evidence type="ECO:0000256" key="3">
    <source>
        <dbReference type="ARBA" id="ARBA00022490"/>
    </source>
</evidence>
<feature type="domain" description="Doublecortin" evidence="15">
    <location>
        <begin position="153"/>
        <end position="232"/>
    </location>
</feature>
<evidence type="ECO:0000256" key="9">
    <source>
        <dbReference type="ARBA" id="ARBA00023273"/>
    </source>
</evidence>
<evidence type="ECO:0000313" key="17">
    <source>
        <dbReference type="Proteomes" id="UP000694407"/>
    </source>
</evidence>
<dbReference type="Pfam" id="PF03607">
    <property type="entry name" value="DCX"/>
    <property type="match status" value="2"/>
</dbReference>
<dbReference type="InterPro" id="IPR003533">
    <property type="entry name" value="Doublecortin_dom"/>
</dbReference>
<dbReference type="GO" id="GO:0045494">
    <property type="term" value="P:photoreceptor cell maintenance"/>
    <property type="evidence" value="ECO:0007669"/>
    <property type="project" value="UniProtKB-ARBA"/>
</dbReference>
<evidence type="ECO:0000256" key="1">
    <source>
        <dbReference type="ARBA" id="ARBA00004430"/>
    </source>
</evidence>
<name>A0A8C6ET45_MARMA</name>
<dbReference type="PANTHER" id="PTHR23005:SF3">
    <property type="entry name" value="RETINITIS PIGMENTOSA 1-LIKE 1 PROTEIN"/>
    <property type="match status" value="1"/>
</dbReference>
<protein>
    <recommendedName>
        <fullName evidence="13">Retinitis pigmentosa 1-like 1 protein</fullName>
    </recommendedName>
</protein>
<dbReference type="GO" id="GO:0007601">
    <property type="term" value="P:visual perception"/>
    <property type="evidence" value="ECO:0007669"/>
    <property type="project" value="UniProtKB-KW"/>
</dbReference>
<reference evidence="16" key="1">
    <citation type="submission" date="2025-08" db="UniProtKB">
        <authorList>
            <consortium name="Ensembl"/>
        </authorList>
    </citation>
    <scope>IDENTIFICATION</scope>
</reference>
<comment type="function">
    <text evidence="11">Required for the differentiation of photoreceptor cells. Plays a role in the organization of outer segment of rod and cone photoreceptors.</text>
</comment>
<evidence type="ECO:0000256" key="11">
    <source>
        <dbReference type="ARBA" id="ARBA00057781"/>
    </source>
</evidence>
<dbReference type="SMART" id="SM00537">
    <property type="entry name" value="DCX"/>
    <property type="match status" value="2"/>
</dbReference>
<dbReference type="PANTHER" id="PTHR23005">
    <property type="entry name" value="RETINITIS PIGMENTOSA 1 PROTEIN"/>
    <property type="match status" value="1"/>
</dbReference>
<dbReference type="GO" id="GO:0042461">
    <property type="term" value="P:photoreceptor cell development"/>
    <property type="evidence" value="ECO:0007669"/>
    <property type="project" value="TreeGrafter"/>
</dbReference>
<keyword evidence="17" id="KW-1185">Reference proteome</keyword>
<evidence type="ECO:0000259" key="15">
    <source>
        <dbReference type="PROSITE" id="PS50309"/>
    </source>
</evidence>
<dbReference type="GO" id="GO:0001750">
    <property type="term" value="C:photoreceptor outer segment"/>
    <property type="evidence" value="ECO:0007669"/>
    <property type="project" value="UniProtKB-SubCell"/>
</dbReference>
<keyword evidence="5" id="KW-0677">Repeat</keyword>
<comment type="subcellular location">
    <subcellularLocation>
        <location evidence="2">Cell projection</location>
        <location evidence="2">Cilium</location>
        <location evidence="2">Photoreceptor outer segment</location>
    </subcellularLocation>
    <subcellularLocation>
        <location evidence="1">Cytoplasm</location>
        <location evidence="1">Cytoskeleton</location>
        <location evidence="1">Cilium axoneme</location>
    </subcellularLocation>
</comment>
<comment type="subunit">
    <text evidence="12">Interacts with RP1; has a synergistic effect with RP1 in photoreceptor differentiation.</text>
</comment>
<reference evidence="16" key="2">
    <citation type="submission" date="2025-09" db="UniProtKB">
        <authorList>
            <consortium name="Ensembl"/>
        </authorList>
    </citation>
    <scope>IDENTIFICATION</scope>
</reference>
<evidence type="ECO:0000256" key="8">
    <source>
        <dbReference type="ARBA" id="ARBA00023212"/>
    </source>
</evidence>
<accession>A0A8C6ET45</accession>
<evidence type="ECO:0000256" key="14">
    <source>
        <dbReference type="SAM" id="MobiDB-lite"/>
    </source>
</evidence>
<organism evidence="16 17">
    <name type="scientific">Marmota marmota marmota</name>
    <name type="common">Alpine marmot</name>
    <dbReference type="NCBI Taxonomy" id="9994"/>
    <lineage>
        <taxon>Eukaryota</taxon>
        <taxon>Metazoa</taxon>
        <taxon>Chordata</taxon>
        <taxon>Craniata</taxon>
        <taxon>Vertebrata</taxon>
        <taxon>Euteleostomi</taxon>
        <taxon>Mammalia</taxon>
        <taxon>Eutheria</taxon>
        <taxon>Euarchontoglires</taxon>
        <taxon>Glires</taxon>
        <taxon>Rodentia</taxon>
        <taxon>Sciuromorpha</taxon>
        <taxon>Sciuridae</taxon>
        <taxon>Xerinae</taxon>
        <taxon>Marmotini</taxon>
        <taxon>Marmota</taxon>
    </lineage>
</organism>